<gene>
    <name evidence="2" type="ORF">GCM10007423_18520</name>
</gene>
<comment type="caution">
    <text evidence="2">The sequence shown here is derived from an EMBL/GenBank/DDBJ whole genome shotgun (WGS) entry which is preliminary data.</text>
</comment>
<evidence type="ECO:0000256" key="1">
    <source>
        <dbReference type="SAM" id="SignalP"/>
    </source>
</evidence>
<evidence type="ECO:0000313" key="2">
    <source>
        <dbReference type="EMBL" id="GGH30404.1"/>
    </source>
</evidence>
<sequence length="180" mass="18765">MRYVMLLYCLLSGLASSAQTVTVDVSLAMPSVALVDILPTGSNSVTLQMTAPTEAGNTVGTGTSNNANWLIFTSAVATGGSRSIKGDVIGTLPAGIRLRLDVSAYVGTGLGFTGGNSYVTANKYLTNTPISFIDNIKGAYTGITYGSSGFQLTYSLEIQTYANIRSGTSNVTVRYTMADN</sequence>
<proteinExistence type="predicted"/>
<protein>
    <submittedName>
        <fullName evidence="2">Uncharacterized protein</fullName>
    </submittedName>
</protein>
<evidence type="ECO:0000313" key="3">
    <source>
        <dbReference type="Proteomes" id="UP000600214"/>
    </source>
</evidence>
<reference evidence="3" key="1">
    <citation type="journal article" date="2019" name="Int. J. Syst. Evol. Microbiol.">
        <title>The Global Catalogue of Microorganisms (GCM) 10K type strain sequencing project: providing services to taxonomists for standard genome sequencing and annotation.</title>
        <authorList>
            <consortium name="The Broad Institute Genomics Platform"/>
            <consortium name="The Broad Institute Genome Sequencing Center for Infectious Disease"/>
            <person name="Wu L."/>
            <person name="Ma J."/>
        </authorList>
    </citation>
    <scope>NUCLEOTIDE SEQUENCE [LARGE SCALE GENOMIC DNA]</scope>
    <source>
        <strain evidence="3">CGMCC 1.15288</strain>
    </source>
</reference>
<keyword evidence="3" id="KW-1185">Reference proteome</keyword>
<organism evidence="2 3">
    <name type="scientific">Dyadobacter endophyticus</name>
    <dbReference type="NCBI Taxonomy" id="1749036"/>
    <lineage>
        <taxon>Bacteria</taxon>
        <taxon>Pseudomonadati</taxon>
        <taxon>Bacteroidota</taxon>
        <taxon>Cytophagia</taxon>
        <taxon>Cytophagales</taxon>
        <taxon>Spirosomataceae</taxon>
        <taxon>Dyadobacter</taxon>
    </lineage>
</organism>
<keyword evidence="1" id="KW-0732">Signal</keyword>
<dbReference type="Proteomes" id="UP000600214">
    <property type="component" value="Unassembled WGS sequence"/>
</dbReference>
<feature type="signal peptide" evidence="1">
    <location>
        <begin position="1"/>
        <end position="17"/>
    </location>
</feature>
<accession>A0ABQ1YMU7</accession>
<name>A0ABQ1YMU7_9BACT</name>
<dbReference type="EMBL" id="BMIA01000001">
    <property type="protein sequence ID" value="GGH30404.1"/>
    <property type="molecule type" value="Genomic_DNA"/>
</dbReference>
<feature type="chain" id="PRO_5045361241" evidence="1">
    <location>
        <begin position="18"/>
        <end position="180"/>
    </location>
</feature>